<dbReference type="AlphaFoldDB" id="A0A3N4JH59"/>
<name>A0A3N4JH59_9PEZI</name>
<evidence type="ECO:0000256" key="1">
    <source>
        <dbReference type="SAM" id="MobiDB-lite"/>
    </source>
</evidence>
<dbReference type="Proteomes" id="UP000276215">
    <property type="component" value="Unassembled WGS sequence"/>
</dbReference>
<keyword evidence="3" id="KW-1185">Reference proteome</keyword>
<proteinExistence type="predicted"/>
<accession>A0A3N4JH59</accession>
<feature type="non-terminal residue" evidence="2">
    <location>
        <position position="1"/>
    </location>
</feature>
<feature type="compositionally biased region" description="Low complexity" evidence="1">
    <location>
        <begin position="36"/>
        <end position="56"/>
    </location>
</feature>
<feature type="region of interest" description="Disordered" evidence="1">
    <location>
        <begin position="1"/>
        <end position="66"/>
    </location>
</feature>
<evidence type="ECO:0000313" key="2">
    <source>
        <dbReference type="EMBL" id="RPA95740.1"/>
    </source>
</evidence>
<sequence>KTPHTSRTRTLNISVKQRPLEQLSHCYTNKKGTKHQPSQTPSSPSVPPTTQQGSPPISHANIENFS</sequence>
<gene>
    <name evidence="2" type="ORF">L873DRAFT_1812522</name>
</gene>
<protein>
    <submittedName>
        <fullName evidence="2">Uncharacterized protein</fullName>
    </submittedName>
</protein>
<evidence type="ECO:0000313" key="3">
    <source>
        <dbReference type="Proteomes" id="UP000276215"/>
    </source>
</evidence>
<reference evidence="2 3" key="1">
    <citation type="journal article" date="2018" name="Nat. Ecol. Evol.">
        <title>Pezizomycetes genomes reveal the molecular basis of ectomycorrhizal truffle lifestyle.</title>
        <authorList>
            <person name="Murat C."/>
            <person name="Payen T."/>
            <person name="Noel B."/>
            <person name="Kuo A."/>
            <person name="Morin E."/>
            <person name="Chen J."/>
            <person name="Kohler A."/>
            <person name="Krizsan K."/>
            <person name="Balestrini R."/>
            <person name="Da Silva C."/>
            <person name="Montanini B."/>
            <person name="Hainaut M."/>
            <person name="Levati E."/>
            <person name="Barry K.W."/>
            <person name="Belfiori B."/>
            <person name="Cichocki N."/>
            <person name="Clum A."/>
            <person name="Dockter R.B."/>
            <person name="Fauchery L."/>
            <person name="Guy J."/>
            <person name="Iotti M."/>
            <person name="Le Tacon F."/>
            <person name="Lindquist E.A."/>
            <person name="Lipzen A."/>
            <person name="Malagnac F."/>
            <person name="Mello A."/>
            <person name="Molinier V."/>
            <person name="Miyauchi S."/>
            <person name="Poulain J."/>
            <person name="Riccioni C."/>
            <person name="Rubini A."/>
            <person name="Sitrit Y."/>
            <person name="Splivallo R."/>
            <person name="Traeger S."/>
            <person name="Wang M."/>
            <person name="Zifcakova L."/>
            <person name="Wipf D."/>
            <person name="Zambonelli A."/>
            <person name="Paolocci F."/>
            <person name="Nowrousian M."/>
            <person name="Ottonello S."/>
            <person name="Baldrian P."/>
            <person name="Spatafora J.W."/>
            <person name="Henrissat B."/>
            <person name="Nagy L.G."/>
            <person name="Aury J.M."/>
            <person name="Wincker P."/>
            <person name="Grigoriev I.V."/>
            <person name="Bonfante P."/>
            <person name="Martin F.M."/>
        </authorList>
    </citation>
    <scope>NUCLEOTIDE SEQUENCE [LARGE SCALE GENOMIC DNA]</scope>
    <source>
        <strain evidence="2 3">120613-1</strain>
    </source>
</reference>
<dbReference type="EMBL" id="ML120422">
    <property type="protein sequence ID" value="RPA95740.1"/>
    <property type="molecule type" value="Genomic_DNA"/>
</dbReference>
<organism evidence="2 3">
    <name type="scientific">Choiromyces venosus 120613-1</name>
    <dbReference type="NCBI Taxonomy" id="1336337"/>
    <lineage>
        <taxon>Eukaryota</taxon>
        <taxon>Fungi</taxon>
        <taxon>Dikarya</taxon>
        <taxon>Ascomycota</taxon>
        <taxon>Pezizomycotina</taxon>
        <taxon>Pezizomycetes</taxon>
        <taxon>Pezizales</taxon>
        <taxon>Tuberaceae</taxon>
        <taxon>Choiromyces</taxon>
    </lineage>
</organism>